<evidence type="ECO:0000256" key="1">
    <source>
        <dbReference type="ARBA" id="ARBA00004496"/>
    </source>
</evidence>
<keyword evidence="4" id="KW-0143">Chaperone</keyword>
<dbReference type="InterPro" id="IPR025734">
    <property type="entry name" value="EspG"/>
</dbReference>
<sequence>MAEWVWEPDDFASLWYHDGIDRFPRPLHFLSRYQSLDDYQAHRTRVLAALDPDEHELIRLALHTLTFGQLRIEIRGGSTASVPGSMREYRIVGAQNGLHGVTLAQAIVDRVDGPIHGRLFPADQLARRLAARVPHCRPGGHAPITVDVADLDAPTLRSYARRSPAEAYTALKQRPIDGGGRAELLVGHILDRPDPWYTTQWIDLTGDGRYLQRRTDNRITVRPAVADDLTVGFTGWIERAQRRLREDELAVW</sequence>
<accession>A0ABW1JJ99</accession>
<dbReference type="Pfam" id="PF14011">
    <property type="entry name" value="ESX-1_EspG"/>
    <property type="match status" value="1"/>
</dbReference>
<dbReference type="Proteomes" id="UP001596223">
    <property type="component" value="Unassembled WGS sequence"/>
</dbReference>
<gene>
    <name evidence="5" type="ORF">ACFP3H_00225</name>
</gene>
<evidence type="ECO:0000256" key="3">
    <source>
        <dbReference type="ARBA" id="ARBA00022490"/>
    </source>
</evidence>
<keyword evidence="3" id="KW-0963">Cytoplasm</keyword>
<evidence type="ECO:0000256" key="2">
    <source>
        <dbReference type="ARBA" id="ARBA00006411"/>
    </source>
</evidence>
<evidence type="ECO:0000256" key="4">
    <source>
        <dbReference type="ARBA" id="ARBA00023186"/>
    </source>
</evidence>
<dbReference type="RefSeq" id="WP_378597905.1">
    <property type="nucleotide sequence ID" value="NZ_JBHSQN010000001.1"/>
</dbReference>
<evidence type="ECO:0000313" key="6">
    <source>
        <dbReference type="Proteomes" id="UP001596223"/>
    </source>
</evidence>
<evidence type="ECO:0000313" key="5">
    <source>
        <dbReference type="EMBL" id="MFC6009467.1"/>
    </source>
</evidence>
<comment type="similarity">
    <text evidence="2">Belongs to the EspG family.</text>
</comment>
<reference evidence="6" key="1">
    <citation type="journal article" date="2019" name="Int. J. Syst. Evol. Microbiol.">
        <title>The Global Catalogue of Microorganisms (GCM) 10K type strain sequencing project: providing services to taxonomists for standard genome sequencing and annotation.</title>
        <authorList>
            <consortium name="The Broad Institute Genomics Platform"/>
            <consortium name="The Broad Institute Genome Sequencing Center for Infectious Disease"/>
            <person name="Wu L."/>
            <person name="Ma J."/>
        </authorList>
    </citation>
    <scope>NUCLEOTIDE SEQUENCE [LARGE SCALE GENOMIC DNA]</scope>
    <source>
        <strain evidence="6">CCUG 36956</strain>
    </source>
</reference>
<name>A0ABW1JJ99_9NOCA</name>
<proteinExistence type="inferred from homology"/>
<comment type="subcellular location">
    <subcellularLocation>
        <location evidence="1">Cytoplasm</location>
    </subcellularLocation>
</comment>
<dbReference type="EMBL" id="JBHSQN010000001">
    <property type="protein sequence ID" value="MFC6009467.1"/>
    <property type="molecule type" value="Genomic_DNA"/>
</dbReference>
<organism evidence="5 6">
    <name type="scientific">Nocardia lasii</name>
    <dbReference type="NCBI Taxonomy" id="1616107"/>
    <lineage>
        <taxon>Bacteria</taxon>
        <taxon>Bacillati</taxon>
        <taxon>Actinomycetota</taxon>
        <taxon>Actinomycetes</taxon>
        <taxon>Mycobacteriales</taxon>
        <taxon>Nocardiaceae</taxon>
        <taxon>Nocardia</taxon>
    </lineage>
</organism>
<comment type="caution">
    <text evidence="5">The sequence shown here is derived from an EMBL/GenBank/DDBJ whole genome shotgun (WGS) entry which is preliminary data.</text>
</comment>
<protein>
    <submittedName>
        <fullName evidence="5">ESX secretion-associated protein EspG</fullName>
    </submittedName>
</protein>
<keyword evidence="6" id="KW-1185">Reference proteome</keyword>